<comment type="caution">
    <text evidence="2">The sequence shown here is derived from an EMBL/GenBank/DDBJ whole genome shotgun (WGS) entry which is preliminary data.</text>
</comment>
<evidence type="ECO:0000313" key="3">
    <source>
        <dbReference type="Proteomes" id="UP000285023"/>
    </source>
</evidence>
<dbReference type="NCBIfam" id="TIGR02117">
    <property type="entry name" value="chp_urease_rgn"/>
    <property type="match status" value="1"/>
</dbReference>
<dbReference type="Proteomes" id="UP000285023">
    <property type="component" value="Unassembled WGS sequence"/>
</dbReference>
<evidence type="ECO:0000313" key="2">
    <source>
        <dbReference type="EMBL" id="RIX32259.1"/>
    </source>
</evidence>
<dbReference type="AlphaFoldDB" id="A0A418Q2Y0"/>
<dbReference type="EMBL" id="QXTF01000001">
    <property type="protein sequence ID" value="RIX32259.1"/>
    <property type="molecule type" value="Genomic_DNA"/>
</dbReference>
<keyword evidence="1" id="KW-1133">Transmembrane helix</keyword>
<organism evidence="2 3">
    <name type="scientific">Sphingomonas edaphi</name>
    <dbReference type="NCBI Taxonomy" id="2315689"/>
    <lineage>
        <taxon>Bacteria</taxon>
        <taxon>Pseudomonadati</taxon>
        <taxon>Pseudomonadota</taxon>
        <taxon>Alphaproteobacteria</taxon>
        <taxon>Sphingomonadales</taxon>
        <taxon>Sphingomonadaceae</taxon>
        <taxon>Sphingomonas</taxon>
    </lineage>
</organism>
<keyword evidence="3" id="KW-1185">Reference proteome</keyword>
<name>A0A418Q2Y0_9SPHN</name>
<protein>
    <submittedName>
        <fullName evidence="2">TIGR02117 family protein</fullName>
    </submittedName>
</protein>
<dbReference type="Pfam" id="PF09601">
    <property type="entry name" value="DUF2459"/>
    <property type="match status" value="1"/>
</dbReference>
<sequence>MVEQLDGIDPAPLGRRVVGRGSRLVGAPDMGHVAEAVDPATRLHFVEGIGGEKGRNIARVVLESHRQHCRPAVLVDEGANLARFGKEAVRLPAPVAVTGGSADHRIDFIDNGTNLFFVAHLPLLPWRTIANEAGDRRNLCCHQGGMPRRRRKRGWARRIAIALLAIPLLYLCLAVAGALVPVNAGWDEPGEGITIYIADNGVHADLVLPARAEGLDWEPLMPRSDFANVPADARWVAFGAGERRVYLETPTWADLSLKTAAIALTGGERVMHVEWVRDPTYSARSIRLTPEQYRRLWASIRAGFRLDAEGMPVRIDHPGYGPSDAFYEGVGKTNAVHTCNQWAASRLRLAGVKAPVWSPFVNGLTWRYRKADQST</sequence>
<keyword evidence="1" id="KW-0812">Transmembrane</keyword>
<accession>A0A418Q2Y0</accession>
<dbReference type="InterPro" id="IPR011727">
    <property type="entry name" value="CHP02117"/>
</dbReference>
<feature type="transmembrane region" description="Helical" evidence="1">
    <location>
        <begin position="159"/>
        <end position="180"/>
    </location>
</feature>
<gene>
    <name evidence="2" type="ORF">D3M59_04670</name>
</gene>
<evidence type="ECO:0000256" key="1">
    <source>
        <dbReference type="SAM" id="Phobius"/>
    </source>
</evidence>
<reference evidence="2 3" key="1">
    <citation type="submission" date="2018-09" db="EMBL/GenBank/DDBJ databases">
        <title>Sphingomonas sp. DAC4.</title>
        <authorList>
            <person name="Seo T."/>
        </authorList>
    </citation>
    <scope>NUCLEOTIDE SEQUENCE [LARGE SCALE GENOMIC DNA]</scope>
    <source>
        <strain evidence="2 3">DAC4</strain>
    </source>
</reference>
<proteinExistence type="predicted"/>
<keyword evidence="1" id="KW-0472">Membrane</keyword>